<name>A0A2P4REM1_RALPI</name>
<dbReference type="InterPro" id="IPR025240">
    <property type="entry name" value="DUF4189"/>
</dbReference>
<sequence>MPILNRGALACGLLCLASHAFGAAAVAGADTPEGIAYYFVGSQPTVAKARELALRNCRNDGGTKRKCSIAGATEGPRYWAVFHASNGAIGLAWNRDRQKAIDEAHAECGKRGECPNEAAHVWYDEGQTVVQAPVSSGNCRPPTGKVLRSETYCENGDCTRRFENGCVVRFQAAYCYDPLEQKFVWKPDGC</sequence>
<dbReference type="AlphaFoldDB" id="A0A2P4REM1"/>
<proteinExistence type="predicted"/>
<feature type="domain" description="DUF4189" evidence="2">
    <location>
        <begin position="25"/>
        <end position="114"/>
    </location>
</feature>
<reference evidence="3 5" key="2">
    <citation type="submission" date="2023-07" db="EMBL/GenBank/DDBJ databases">
        <authorList>
            <person name="Peeters C."/>
        </authorList>
    </citation>
    <scope>NUCLEOTIDE SEQUENCE [LARGE SCALE GENOMIC DNA]</scope>
    <source>
        <strain evidence="3 5">R-38712</strain>
    </source>
</reference>
<evidence type="ECO:0000256" key="1">
    <source>
        <dbReference type="SAM" id="SignalP"/>
    </source>
</evidence>
<evidence type="ECO:0000313" key="4">
    <source>
        <dbReference type="EMBL" id="MBX3892354.1"/>
    </source>
</evidence>
<keyword evidence="1" id="KW-0732">Signal</keyword>
<dbReference type="EMBL" id="QGBI01000024">
    <property type="protein sequence ID" value="MBX3892354.1"/>
    <property type="molecule type" value="Genomic_DNA"/>
</dbReference>
<keyword evidence="5" id="KW-1185">Reference proteome</keyword>
<dbReference type="EMBL" id="CATWFT010000019">
    <property type="protein sequence ID" value="CAJ0730525.1"/>
    <property type="molecule type" value="Genomic_DNA"/>
</dbReference>
<protein>
    <recommendedName>
        <fullName evidence="2">DUF4189 domain-containing protein</fullName>
    </recommendedName>
</protein>
<feature type="signal peptide" evidence="1">
    <location>
        <begin position="1"/>
        <end position="22"/>
    </location>
</feature>
<accession>A0A2P4REM1</accession>
<gene>
    <name evidence="4" type="ORF">DEE74_21025</name>
    <name evidence="3" type="ORF">R38712_04410</name>
</gene>
<reference evidence="4" key="1">
    <citation type="submission" date="2018-06" db="EMBL/GenBank/DDBJ databases">
        <authorList>
            <person name="O'Rourke A."/>
        </authorList>
    </citation>
    <scope>NUCLEOTIDE SEQUENCE</scope>
    <source>
        <strain evidence="4">132550021-3</strain>
    </source>
</reference>
<comment type="caution">
    <text evidence="4">The sequence shown here is derived from an EMBL/GenBank/DDBJ whole genome shotgun (WGS) entry which is preliminary data.</text>
</comment>
<dbReference type="Proteomes" id="UP001199322">
    <property type="component" value="Unassembled WGS sequence"/>
</dbReference>
<dbReference type="Pfam" id="PF13827">
    <property type="entry name" value="DUF4189"/>
    <property type="match status" value="1"/>
</dbReference>
<organism evidence="4 6">
    <name type="scientific">Ralstonia pickettii</name>
    <name type="common">Burkholderia pickettii</name>
    <dbReference type="NCBI Taxonomy" id="329"/>
    <lineage>
        <taxon>Bacteria</taxon>
        <taxon>Pseudomonadati</taxon>
        <taxon>Pseudomonadota</taxon>
        <taxon>Betaproteobacteria</taxon>
        <taxon>Burkholderiales</taxon>
        <taxon>Burkholderiaceae</taxon>
        <taxon>Ralstonia</taxon>
    </lineage>
</organism>
<evidence type="ECO:0000313" key="5">
    <source>
        <dbReference type="Proteomes" id="UP001189303"/>
    </source>
</evidence>
<evidence type="ECO:0000259" key="2">
    <source>
        <dbReference type="Pfam" id="PF13827"/>
    </source>
</evidence>
<dbReference type="RefSeq" id="WP_012762988.1">
    <property type="nucleotide sequence ID" value="NZ_CATWFT010000019.1"/>
</dbReference>
<evidence type="ECO:0000313" key="6">
    <source>
        <dbReference type="Proteomes" id="UP001199322"/>
    </source>
</evidence>
<feature type="chain" id="PRO_5044384750" description="DUF4189 domain-containing protein" evidence="1">
    <location>
        <begin position="23"/>
        <end position="190"/>
    </location>
</feature>
<evidence type="ECO:0000313" key="3">
    <source>
        <dbReference type="EMBL" id="CAJ0730525.1"/>
    </source>
</evidence>
<dbReference type="Proteomes" id="UP001189303">
    <property type="component" value="Unassembled WGS sequence"/>
</dbReference>